<name>A0A7D9EW55_PARCT</name>
<dbReference type="AlphaFoldDB" id="A0A7D9EW55"/>
<gene>
    <name evidence="1" type="ORF">PACLA_8A045593</name>
</gene>
<reference evidence="1" key="1">
    <citation type="submission" date="2020-04" db="EMBL/GenBank/DDBJ databases">
        <authorList>
            <person name="Alioto T."/>
            <person name="Alioto T."/>
            <person name="Gomez Garrido J."/>
        </authorList>
    </citation>
    <scope>NUCLEOTIDE SEQUENCE</scope>
    <source>
        <strain evidence="1">A484AB</strain>
    </source>
</reference>
<dbReference type="PANTHER" id="PTHR47331">
    <property type="entry name" value="PHD-TYPE DOMAIN-CONTAINING PROTEIN"/>
    <property type="match status" value="1"/>
</dbReference>
<accession>A0A7D9EW55</accession>
<dbReference type="InterPro" id="IPR005312">
    <property type="entry name" value="DUF1759"/>
</dbReference>
<dbReference type="EMBL" id="CACRXK020009960">
    <property type="protein sequence ID" value="CAB4018335.1"/>
    <property type="molecule type" value="Genomic_DNA"/>
</dbReference>
<evidence type="ECO:0000313" key="2">
    <source>
        <dbReference type="Proteomes" id="UP001152795"/>
    </source>
</evidence>
<protein>
    <submittedName>
        <fullName evidence="1">Uncharacterized protein K02A2.6</fullName>
    </submittedName>
</protein>
<dbReference type="Pfam" id="PF03564">
    <property type="entry name" value="DUF1759"/>
    <property type="match status" value="1"/>
</dbReference>
<sequence>MESTQMEAPNVTETLQVETLQVTETEISQVEASEVMESGSTQMETSEASQNPIAQNNIAEICAFKIEKPRMPKFTGDIREYAIFKSDFKHLIGTKYSNRDAITLLRTALTGKPLEMIKLGIGSDYTAAWDYLDSVYGDPQFVSDTIAQDIARFKPLKSEEDHRFCELVHLVRRSFNTLKEVDRPHDMDNNHMLAIIEQRMCGEDRKTWARHLEKEKIQPKLSDLMDWMNGEMKSRMRAAAL</sequence>
<keyword evidence="2" id="KW-1185">Reference proteome</keyword>
<proteinExistence type="predicted"/>
<evidence type="ECO:0000313" key="1">
    <source>
        <dbReference type="EMBL" id="CAB4018335.1"/>
    </source>
</evidence>
<organism evidence="1 2">
    <name type="scientific">Paramuricea clavata</name>
    <name type="common">Red gorgonian</name>
    <name type="synonym">Violescent sea-whip</name>
    <dbReference type="NCBI Taxonomy" id="317549"/>
    <lineage>
        <taxon>Eukaryota</taxon>
        <taxon>Metazoa</taxon>
        <taxon>Cnidaria</taxon>
        <taxon>Anthozoa</taxon>
        <taxon>Octocorallia</taxon>
        <taxon>Malacalcyonacea</taxon>
        <taxon>Plexauridae</taxon>
        <taxon>Paramuricea</taxon>
    </lineage>
</organism>
<dbReference type="OrthoDB" id="5983729at2759"/>
<dbReference type="Proteomes" id="UP001152795">
    <property type="component" value="Unassembled WGS sequence"/>
</dbReference>
<comment type="caution">
    <text evidence="1">The sequence shown here is derived from an EMBL/GenBank/DDBJ whole genome shotgun (WGS) entry which is preliminary data.</text>
</comment>